<organism evidence="2 3">
    <name type="scientific">Breznakiella homolactica</name>
    <dbReference type="NCBI Taxonomy" id="2798577"/>
    <lineage>
        <taxon>Bacteria</taxon>
        <taxon>Pseudomonadati</taxon>
        <taxon>Spirochaetota</taxon>
        <taxon>Spirochaetia</taxon>
        <taxon>Spirochaetales</taxon>
        <taxon>Breznakiellaceae</taxon>
        <taxon>Breznakiella</taxon>
    </lineage>
</organism>
<evidence type="ECO:0000313" key="3">
    <source>
        <dbReference type="Proteomes" id="UP000595917"/>
    </source>
</evidence>
<reference evidence="2" key="1">
    <citation type="submission" date="2021-01" db="EMBL/GenBank/DDBJ databases">
        <title>Description of Breznakiella homolactica.</title>
        <authorList>
            <person name="Song Y."/>
            <person name="Brune A."/>
        </authorList>
    </citation>
    <scope>NUCLEOTIDE SEQUENCE</scope>
    <source>
        <strain evidence="2">RmG30</strain>
    </source>
</reference>
<gene>
    <name evidence="2" type="ORF">JFL75_05385</name>
</gene>
<proteinExistence type="predicted"/>
<feature type="domain" description="YARHG" evidence="1">
    <location>
        <begin position="266"/>
        <end position="351"/>
    </location>
</feature>
<protein>
    <submittedName>
        <fullName evidence="2">YARHG domain-containing protein</fullName>
    </submittedName>
</protein>
<dbReference type="AlphaFoldDB" id="A0A7T8BBA5"/>
<dbReference type="InterPro" id="IPR038434">
    <property type="entry name" value="YARHG_sf"/>
</dbReference>
<dbReference type="EMBL" id="CP067089">
    <property type="protein sequence ID" value="QQO10352.1"/>
    <property type="molecule type" value="Genomic_DNA"/>
</dbReference>
<name>A0A7T8BBA5_9SPIR</name>
<dbReference type="SMART" id="SM01324">
    <property type="entry name" value="YARHG"/>
    <property type="match status" value="1"/>
</dbReference>
<keyword evidence="3" id="KW-1185">Reference proteome</keyword>
<dbReference type="KEGG" id="bhc:JFL75_05385"/>
<dbReference type="Proteomes" id="UP000595917">
    <property type="component" value="Chromosome"/>
</dbReference>
<dbReference type="Gene3D" id="2.60.40.3680">
    <property type="match status" value="1"/>
</dbReference>
<dbReference type="RefSeq" id="WP_215627656.1">
    <property type="nucleotide sequence ID" value="NZ_CP067089.2"/>
</dbReference>
<evidence type="ECO:0000313" key="2">
    <source>
        <dbReference type="EMBL" id="QQO10352.1"/>
    </source>
</evidence>
<dbReference type="Gene3D" id="1.20.58.1690">
    <property type="match status" value="1"/>
</dbReference>
<accession>A0A7T8BBA5</accession>
<dbReference type="Pfam" id="PF13308">
    <property type="entry name" value="YARHG"/>
    <property type="match status" value="1"/>
</dbReference>
<sequence length="354" mass="42030">MLELIKEEVFISFHENKYFPSDEYVIQAEYTIKNNSKSDTRLSVGLLFYNWEDRGNVPPIPDGVEFWVNSEKKEYKSELAEERLKNDMYPFPDEPVYWAVIDCVFPAQEKTIIKVKYINGMSGSLREVTCGYNNTMFTGLNLPEWKGIPEFSINISNNLLAINNVLEKELFYEFYWISNVMVTKKYDRMNPFDLNDELLFLQTLHPGLYSLKKNDNNNWQIQFTNTFVENYGRDIVLFLKIWGSTPQYCYLGQYPNNIIQLGHFPLGSRESKISERYLGPYELIFLTNNQLRIMRNIFYAQYGYIFQDEELFDAFKMLINWPLYKKNESFSENMLTDIDRVNIETIRKLENLKP</sequence>
<dbReference type="InterPro" id="IPR025582">
    <property type="entry name" value="YARHG_dom"/>
</dbReference>
<evidence type="ECO:0000259" key="1">
    <source>
        <dbReference type="SMART" id="SM01324"/>
    </source>
</evidence>